<keyword evidence="11" id="KW-1185">Reference proteome</keyword>
<protein>
    <recommendedName>
        <fullName evidence="7">Thioredoxin reductase</fullName>
        <ecNumber evidence="7">1.8.1.9</ecNumber>
    </recommendedName>
</protein>
<evidence type="ECO:0000256" key="3">
    <source>
        <dbReference type="ARBA" id="ARBA00022827"/>
    </source>
</evidence>
<name>L7VG81_9FLAO</name>
<dbReference type="PANTHER" id="PTHR48105">
    <property type="entry name" value="THIOREDOXIN REDUCTASE 1-RELATED-RELATED"/>
    <property type="match status" value="1"/>
</dbReference>
<evidence type="ECO:0000256" key="6">
    <source>
        <dbReference type="ARBA" id="ARBA00023284"/>
    </source>
</evidence>
<evidence type="ECO:0000256" key="4">
    <source>
        <dbReference type="ARBA" id="ARBA00023002"/>
    </source>
</evidence>
<feature type="domain" description="FAD/NAD(P)-binding" evidence="9">
    <location>
        <begin position="7"/>
        <end position="299"/>
    </location>
</feature>
<evidence type="ECO:0000313" key="11">
    <source>
        <dbReference type="Proteomes" id="UP000011174"/>
    </source>
</evidence>
<keyword evidence="3 7" id="KW-0274">FAD</keyword>
<dbReference type="HOGENOM" id="CLU_031864_5_1_10"/>
<comment type="cofactor">
    <cofactor evidence="8">
        <name>FAD</name>
        <dbReference type="ChEBI" id="CHEBI:57692"/>
    </cofactor>
    <text evidence="8">Binds 1 FAD per subunit.</text>
</comment>
<organism evidence="10 11">
    <name type="scientific">Candidatus Uzinura diaspidicola str. ASNER</name>
    <dbReference type="NCBI Taxonomy" id="1133592"/>
    <lineage>
        <taxon>Bacteria</taxon>
        <taxon>Pseudomonadati</taxon>
        <taxon>Bacteroidota</taxon>
        <taxon>Flavobacteriia</taxon>
        <taxon>Flavobacteriales</taxon>
        <taxon>Candidatus Uzinura</taxon>
    </lineage>
</organism>
<dbReference type="PROSITE" id="PS00573">
    <property type="entry name" value="PYRIDINE_REDOX_2"/>
    <property type="match status" value="1"/>
</dbReference>
<gene>
    <name evidence="10" type="primary">trxB</name>
    <name evidence="10" type="ORF">ASNER_226</name>
</gene>
<evidence type="ECO:0000256" key="5">
    <source>
        <dbReference type="ARBA" id="ARBA00023157"/>
    </source>
</evidence>
<sequence length="317" mass="34703">MSKIIIYNCVIIGSGPGGYAAAIYAGRADLKPILYTGDYSGGQLTTSTEVENYPGYTKGITGFQLMVNFKKQAERFNTIIKEQRIIKVDLLKEIGSIHSLLTETGEKVNTKGIIIATGSTAKYLGLESEKRFRGSGVSTCATCDGFFYRGKVVAVVGGGDTAIEESIYLSKICKKVHLIVRRGTLRASKIIAHRANKILNLEIHFFHEVKEVLGKKDVEGILILNKETSKERILSIEGLFIAIGHKPNTSIFKNQIQLDENGYILTINRGTHTNYPGVFVAGDVKDYTYRQAITAAASGCMAALDLDKYISTLNFNG</sequence>
<dbReference type="EMBL" id="CP003263">
    <property type="protein sequence ID" value="AGC66980.1"/>
    <property type="molecule type" value="Genomic_DNA"/>
</dbReference>
<evidence type="ECO:0000313" key="10">
    <source>
        <dbReference type="EMBL" id="AGC66980.1"/>
    </source>
</evidence>
<keyword evidence="4 7" id="KW-0560">Oxidoreductase</keyword>
<dbReference type="InterPro" id="IPR023753">
    <property type="entry name" value="FAD/NAD-binding_dom"/>
</dbReference>
<comment type="similarity">
    <text evidence="1 7">Belongs to the class-II pyridine nucleotide-disulfide oxidoreductase family.</text>
</comment>
<dbReference type="AlphaFoldDB" id="L7VG81"/>
<dbReference type="Gene3D" id="3.50.50.60">
    <property type="entry name" value="FAD/NAD(P)-binding domain"/>
    <property type="match status" value="2"/>
</dbReference>
<dbReference type="GO" id="GO:0004791">
    <property type="term" value="F:thioredoxin-disulfide reductase (NADPH) activity"/>
    <property type="evidence" value="ECO:0007669"/>
    <property type="project" value="UniProtKB-UniRule"/>
</dbReference>
<dbReference type="PRINTS" id="PR00469">
    <property type="entry name" value="PNDRDTASEII"/>
</dbReference>
<evidence type="ECO:0000256" key="8">
    <source>
        <dbReference type="RuleBase" id="RU003881"/>
    </source>
</evidence>
<evidence type="ECO:0000259" key="9">
    <source>
        <dbReference type="Pfam" id="PF07992"/>
    </source>
</evidence>
<dbReference type="EC" id="1.8.1.9" evidence="7"/>
<comment type="subunit">
    <text evidence="7">Homodimer.</text>
</comment>
<reference evidence="10 11" key="1">
    <citation type="journal article" date="2013" name="Environ. Microbiol.">
        <title>The nutrient supplying capabilities of Uzinura, an endosymbiont of armoured scale insects.</title>
        <authorList>
            <person name="Sabree Z.L."/>
            <person name="Huang C.Y."/>
            <person name="Okusu A."/>
            <person name="Moran N.A."/>
            <person name="Normark B.B."/>
        </authorList>
    </citation>
    <scope>NUCLEOTIDE SEQUENCE [LARGE SCALE GENOMIC DNA]</scope>
    <source>
        <strain evidence="10 11">ASNER</strain>
    </source>
</reference>
<proteinExistence type="inferred from homology"/>
<comment type="catalytic activity">
    <reaction evidence="7">
        <text>[thioredoxin]-dithiol + NADP(+) = [thioredoxin]-disulfide + NADPH + H(+)</text>
        <dbReference type="Rhea" id="RHEA:20345"/>
        <dbReference type="Rhea" id="RHEA-COMP:10698"/>
        <dbReference type="Rhea" id="RHEA-COMP:10700"/>
        <dbReference type="ChEBI" id="CHEBI:15378"/>
        <dbReference type="ChEBI" id="CHEBI:29950"/>
        <dbReference type="ChEBI" id="CHEBI:50058"/>
        <dbReference type="ChEBI" id="CHEBI:57783"/>
        <dbReference type="ChEBI" id="CHEBI:58349"/>
        <dbReference type="EC" id="1.8.1.9"/>
    </reaction>
</comment>
<keyword evidence="5" id="KW-1015">Disulfide bond</keyword>
<evidence type="ECO:0000256" key="2">
    <source>
        <dbReference type="ARBA" id="ARBA00022630"/>
    </source>
</evidence>
<dbReference type="GO" id="GO:0019430">
    <property type="term" value="P:removal of superoxide radicals"/>
    <property type="evidence" value="ECO:0007669"/>
    <property type="project" value="UniProtKB-UniRule"/>
</dbReference>
<dbReference type="InterPro" id="IPR036188">
    <property type="entry name" value="FAD/NAD-bd_sf"/>
</dbReference>
<dbReference type="GO" id="GO:0005737">
    <property type="term" value="C:cytoplasm"/>
    <property type="evidence" value="ECO:0007669"/>
    <property type="project" value="InterPro"/>
</dbReference>
<dbReference type="InterPro" id="IPR008255">
    <property type="entry name" value="Pyr_nucl-diS_OxRdtase_2_AS"/>
</dbReference>
<dbReference type="PRINTS" id="PR00368">
    <property type="entry name" value="FADPNR"/>
</dbReference>
<evidence type="ECO:0000256" key="1">
    <source>
        <dbReference type="ARBA" id="ARBA00009333"/>
    </source>
</evidence>
<dbReference type="SUPFAM" id="SSF51905">
    <property type="entry name" value="FAD/NAD(P)-binding domain"/>
    <property type="match status" value="1"/>
</dbReference>
<dbReference type="KEGG" id="udi:ASNER_226"/>
<dbReference type="Pfam" id="PF07992">
    <property type="entry name" value="Pyr_redox_2"/>
    <property type="match status" value="1"/>
</dbReference>
<evidence type="ECO:0000256" key="7">
    <source>
        <dbReference type="RuleBase" id="RU003880"/>
    </source>
</evidence>
<accession>L7VG81</accession>
<dbReference type="InterPro" id="IPR005982">
    <property type="entry name" value="Thioredox_Rdtase"/>
</dbReference>
<keyword evidence="8" id="KW-0521">NADP</keyword>
<dbReference type="STRING" id="1133592.ASNER_226"/>
<keyword evidence="2 7" id="KW-0285">Flavoprotein</keyword>
<dbReference type="OrthoDB" id="9806179at2"/>
<keyword evidence="6 7" id="KW-0676">Redox-active center</keyword>
<dbReference type="NCBIfam" id="TIGR01292">
    <property type="entry name" value="TRX_reduct"/>
    <property type="match status" value="1"/>
</dbReference>
<dbReference type="PATRIC" id="fig|1133592.3.peg.209"/>
<dbReference type="InterPro" id="IPR050097">
    <property type="entry name" value="Ferredoxin-NADP_redctase_2"/>
</dbReference>
<dbReference type="Proteomes" id="UP000011174">
    <property type="component" value="Chromosome"/>
</dbReference>